<dbReference type="CDD" id="cd06261">
    <property type="entry name" value="TM_PBP2"/>
    <property type="match status" value="2"/>
</dbReference>
<dbReference type="Proteomes" id="UP000229681">
    <property type="component" value="Unassembled WGS sequence"/>
</dbReference>
<comment type="caution">
    <text evidence="8">The sequence shown here is derived from an EMBL/GenBank/DDBJ whole genome shotgun (WGS) entry which is preliminary data.</text>
</comment>
<dbReference type="Proteomes" id="UP000228947">
    <property type="component" value="Unassembled WGS sequence"/>
</dbReference>
<feature type="transmembrane region" description="Helical" evidence="5">
    <location>
        <begin position="103"/>
        <end position="127"/>
    </location>
</feature>
<dbReference type="InterPro" id="IPR035906">
    <property type="entry name" value="MetI-like_sf"/>
</dbReference>
<feature type="transmembrane region" description="Helical" evidence="5">
    <location>
        <begin position="366"/>
        <end position="399"/>
    </location>
</feature>
<organism evidence="8 9">
    <name type="scientific">Candidatus Thermofonsia Clade 1 bacterium</name>
    <dbReference type="NCBI Taxonomy" id="2364210"/>
    <lineage>
        <taxon>Bacteria</taxon>
        <taxon>Bacillati</taxon>
        <taxon>Chloroflexota</taxon>
        <taxon>Candidatus Thermofontia</taxon>
        <taxon>Candidatus Thermofonsia Clade 1</taxon>
    </lineage>
</organism>
<feature type="transmembrane region" description="Helical" evidence="5">
    <location>
        <begin position="411"/>
        <end position="432"/>
    </location>
</feature>
<feature type="transmembrane region" description="Helical" evidence="5">
    <location>
        <begin position="133"/>
        <end position="154"/>
    </location>
</feature>
<feature type="transmembrane region" description="Helical" evidence="5">
    <location>
        <begin position="20"/>
        <end position="39"/>
    </location>
</feature>
<keyword evidence="2 5" id="KW-0812">Transmembrane</keyword>
<feature type="transmembrane region" description="Helical" evidence="5">
    <location>
        <begin position="184"/>
        <end position="206"/>
    </location>
</feature>
<accession>A0A2M8PBA6</accession>
<dbReference type="PANTHER" id="PTHR42744:SF1">
    <property type="entry name" value="BINDING-PROTEIN-DEPENDENT TRANSPORT SYSTEMS INNER MEMBRANE COMPONENT"/>
    <property type="match status" value="1"/>
</dbReference>
<dbReference type="SUPFAM" id="SSF161098">
    <property type="entry name" value="MetI-like"/>
    <property type="match status" value="2"/>
</dbReference>
<feature type="domain" description="ABC transmembrane type-1" evidence="6">
    <location>
        <begin position="65"/>
        <end position="258"/>
    </location>
</feature>
<evidence type="ECO:0000256" key="3">
    <source>
        <dbReference type="ARBA" id="ARBA00022989"/>
    </source>
</evidence>
<dbReference type="InterPro" id="IPR000515">
    <property type="entry name" value="MetI-like"/>
</dbReference>
<evidence type="ECO:0000256" key="1">
    <source>
        <dbReference type="ARBA" id="ARBA00004141"/>
    </source>
</evidence>
<evidence type="ECO:0000313" key="8">
    <source>
        <dbReference type="EMBL" id="PJF43275.1"/>
    </source>
</evidence>
<dbReference type="PROSITE" id="PS50928">
    <property type="entry name" value="ABC_TM1"/>
    <property type="match status" value="2"/>
</dbReference>
<keyword evidence="4 5" id="KW-0472">Membrane</keyword>
<comment type="subcellular location">
    <subcellularLocation>
        <location evidence="5">Cell membrane</location>
        <topology evidence="5">Multi-pass membrane protein</topology>
    </subcellularLocation>
    <subcellularLocation>
        <location evidence="1">Membrane</location>
        <topology evidence="1">Multi-pass membrane protein</topology>
    </subcellularLocation>
</comment>
<dbReference type="PANTHER" id="PTHR42744">
    <property type="entry name" value="BINDING-PROTEIN-DEPENDENT TRANSPORT SYSTEMS INNER MEMBRANE COMPONENT"/>
    <property type="match status" value="1"/>
</dbReference>
<feature type="transmembrane region" description="Helical" evidence="5">
    <location>
        <begin position="239"/>
        <end position="259"/>
    </location>
</feature>
<keyword evidence="5" id="KW-0813">Transport</keyword>
<evidence type="ECO:0000259" key="6">
    <source>
        <dbReference type="PROSITE" id="PS50928"/>
    </source>
</evidence>
<comment type="similarity">
    <text evidence="5">Belongs to the binding-protein-dependent transport system permease family.</text>
</comment>
<evidence type="ECO:0000313" key="10">
    <source>
        <dbReference type="Proteomes" id="UP000229681"/>
    </source>
</evidence>
<dbReference type="Gene3D" id="1.10.3720.10">
    <property type="entry name" value="MetI-like"/>
    <property type="match status" value="2"/>
</dbReference>
<evidence type="ECO:0000256" key="2">
    <source>
        <dbReference type="ARBA" id="ARBA00022692"/>
    </source>
</evidence>
<feature type="transmembrane region" description="Helical" evidence="5">
    <location>
        <begin position="444"/>
        <end position="466"/>
    </location>
</feature>
<dbReference type="GO" id="GO:0005886">
    <property type="term" value="C:plasma membrane"/>
    <property type="evidence" value="ECO:0007669"/>
    <property type="project" value="UniProtKB-SubCell"/>
</dbReference>
<reference evidence="9 10" key="1">
    <citation type="submission" date="2017-11" db="EMBL/GenBank/DDBJ databases">
        <title>Evolution of Phototrophy in the Chloroflexi Phylum Driven by Horizontal Gene Transfer.</title>
        <authorList>
            <person name="Ward L.M."/>
            <person name="Hemp J."/>
            <person name="Shih P.M."/>
            <person name="Mcglynn S.E."/>
            <person name="Fischer W."/>
        </authorList>
    </citation>
    <scope>NUCLEOTIDE SEQUENCE [LARGE SCALE GENOMIC DNA]</scope>
    <source>
        <strain evidence="8">CP1_1M</strain>
        <strain evidence="7">JP3_13</strain>
    </source>
</reference>
<sequence length="578" mass="63967">MEAIRRKPIFATGQTDAAYLGWADILILLGLAGAVYLGVQLASSAPPSLARAEIELDPRVLPYYAVQSVGRMAAAYFLSLLFSIVYGYMAARSRSAERVLLPVLDVLQSVPILSFLPVVVLSLSAILPQATAVELAAIVLIFTSQVWNMTYSFYQSLRTLPRELREAASVFRFNWWWRFRRVDLPFASIGLLWNSVMSWAGGWFFLMAAEIFTVGDKDFRLPGVGSYLQEAANANNTTAILYGVLTLVLVVVALDQLVWRPLLVWVQKFKLETVEDDNPPTSWFYNLLSRSRLANALTQVLIVGTIKALDRRFGKARRFEPAEQERPLHWTQKVARLLALTAFVLLVLALSLQLAQLLLSVPLSDYARIAAGALATALRVLVAMLIAMAWTIPLGVLIGSNPSVANFLQPLVQIAASTPATAFFPLIVLVIVSNGISFNVASVLLMLLGTQWYVLFNVIAGTTAIPKDLRDMSDLLRFKGWNRWRKLILPSLFPYLITGLITASGGAWNASIVAEYAEFGQQTYSVIGLGALISEATAKGDFGLLTAATLTMIVVVVTINRYFWRRLYRLAAERYTME</sequence>
<feature type="transmembrane region" description="Helical" evidence="5">
    <location>
        <begin position="542"/>
        <end position="564"/>
    </location>
</feature>
<keyword evidence="3 5" id="KW-1133">Transmembrane helix</keyword>
<dbReference type="GO" id="GO:0055085">
    <property type="term" value="P:transmembrane transport"/>
    <property type="evidence" value="ECO:0007669"/>
    <property type="project" value="InterPro"/>
</dbReference>
<dbReference type="AlphaFoldDB" id="A0A2M8Q0G9"/>
<protein>
    <submittedName>
        <fullName evidence="8">ABC transporter permease</fullName>
    </submittedName>
</protein>
<feature type="transmembrane region" description="Helical" evidence="5">
    <location>
        <begin position="73"/>
        <end position="91"/>
    </location>
</feature>
<gene>
    <name evidence="7" type="ORF">CUN49_13635</name>
    <name evidence="8" type="ORF">CUN50_00830</name>
</gene>
<dbReference type="EMBL" id="PGTM01000261">
    <property type="protein sequence ID" value="PJF34834.1"/>
    <property type="molecule type" value="Genomic_DNA"/>
</dbReference>
<name>A0A2M8Q0G9_9CHLR</name>
<dbReference type="Pfam" id="PF00528">
    <property type="entry name" value="BPD_transp_1"/>
    <property type="match status" value="2"/>
</dbReference>
<proteinExistence type="inferred from homology"/>
<feature type="transmembrane region" description="Helical" evidence="5">
    <location>
        <begin position="487"/>
        <end position="508"/>
    </location>
</feature>
<feature type="domain" description="ABC transmembrane type-1" evidence="6">
    <location>
        <begin position="373"/>
        <end position="563"/>
    </location>
</feature>
<dbReference type="EMBL" id="PGTL01000002">
    <property type="protein sequence ID" value="PJF43275.1"/>
    <property type="molecule type" value="Genomic_DNA"/>
</dbReference>
<feature type="transmembrane region" description="Helical" evidence="5">
    <location>
        <begin position="334"/>
        <end position="354"/>
    </location>
</feature>
<evidence type="ECO:0000256" key="5">
    <source>
        <dbReference type="RuleBase" id="RU363032"/>
    </source>
</evidence>
<evidence type="ECO:0000313" key="9">
    <source>
        <dbReference type="Proteomes" id="UP000228947"/>
    </source>
</evidence>
<accession>A0A2M8Q0G9</accession>
<evidence type="ECO:0000256" key="4">
    <source>
        <dbReference type="ARBA" id="ARBA00023136"/>
    </source>
</evidence>
<evidence type="ECO:0000313" key="7">
    <source>
        <dbReference type="EMBL" id="PJF34834.1"/>
    </source>
</evidence>